<dbReference type="Proteomes" id="UP000433471">
    <property type="component" value="Segment"/>
</dbReference>
<reference evidence="1 2" key="1">
    <citation type="submission" date="2019-11" db="EMBL/GenBank/DDBJ databases">
        <title>Characterization of a novel member of the family Ackermannviridae.</title>
        <authorList>
            <person name="Maina A.N."/>
            <person name="Mwaura F.B."/>
            <person name="Jumba M."/>
        </authorList>
    </citation>
    <scope>NUCLEOTIDE SEQUENCE [LARGE SCALE GENOMIC DNA]</scope>
</reference>
<sequence length="278" mass="32232">MTMSTEYFKKIEQNNANEFISIANKVGMLNNMFGNQRVYLSDMDYSDPDQINIDMMKPVWKQRKLIVEETEEIVKAFEKLDHKNILDGIGDFITVYYGEHYINAETDATVYTVPTALLNQDGPVDDWCAMLKIANNRLKRFIEVNEKYVPDSGVLFDCEASLNRLFRIFLGFTEEYLKKYYIHAISIEEIYDCVHKSNMTKFFKPEQQQQTVQFYEDKGYPIEKLGVTNVANGLLKIYVTKSFDMGDKHFPEGKFLKGIGFTEPDFEGVLALLKSINN</sequence>
<dbReference type="EMBL" id="MN718199">
    <property type="protein sequence ID" value="QGZ16000.1"/>
    <property type="molecule type" value="Genomic_DNA"/>
</dbReference>
<proteinExistence type="predicted"/>
<name>A0A6B9J511_9CAUD</name>
<keyword evidence="2" id="KW-1185">Reference proteome</keyword>
<evidence type="ECO:0000313" key="1">
    <source>
        <dbReference type="EMBL" id="QGZ16000.1"/>
    </source>
</evidence>
<gene>
    <name evidence="1" type="ORF">Kuja_0090</name>
</gene>
<organism evidence="1 2">
    <name type="scientific">Vibrio phage vB_VchM_Kuja</name>
    <dbReference type="NCBI Taxonomy" id="2686437"/>
    <lineage>
        <taxon>Viruses</taxon>
        <taxon>Duplodnaviria</taxon>
        <taxon>Heunggongvirae</taxon>
        <taxon>Uroviricota</taxon>
        <taxon>Caudoviricetes</taxon>
        <taxon>Pantevenvirales</taxon>
        <taxon>Ackermannviridae</taxon>
        <taxon>Kujavirus</taxon>
        <taxon>Kujavirus kuja</taxon>
    </lineage>
</organism>
<evidence type="ECO:0000313" key="2">
    <source>
        <dbReference type="Proteomes" id="UP000433471"/>
    </source>
</evidence>
<accession>A0A6B9J511</accession>
<protein>
    <submittedName>
        <fullName evidence="1">Uncharacterized protein</fullName>
    </submittedName>
</protein>